<evidence type="ECO:0000313" key="1">
    <source>
        <dbReference type="EMBL" id="KAJ8677883.1"/>
    </source>
</evidence>
<dbReference type="Proteomes" id="UP001239111">
    <property type="component" value="Chromosome 2"/>
</dbReference>
<reference evidence="1" key="1">
    <citation type="submission" date="2023-04" db="EMBL/GenBank/DDBJ databases">
        <title>A chromosome-level genome assembly of the parasitoid wasp Eretmocerus hayati.</title>
        <authorList>
            <person name="Zhong Y."/>
            <person name="Liu S."/>
            <person name="Liu Y."/>
        </authorList>
    </citation>
    <scope>NUCLEOTIDE SEQUENCE</scope>
    <source>
        <strain evidence="1">ZJU_SS_LIU_2023</strain>
    </source>
</reference>
<comment type="caution">
    <text evidence="1">The sequence shown here is derived from an EMBL/GenBank/DDBJ whole genome shotgun (WGS) entry which is preliminary data.</text>
</comment>
<name>A0ACC2P462_9HYME</name>
<organism evidence="1 2">
    <name type="scientific">Eretmocerus hayati</name>
    <dbReference type="NCBI Taxonomy" id="131215"/>
    <lineage>
        <taxon>Eukaryota</taxon>
        <taxon>Metazoa</taxon>
        <taxon>Ecdysozoa</taxon>
        <taxon>Arthropoda</taxon>
        <taxon>Hexapoda</taxon>
        <taxon>Insecta</taxon>
        <taxon>Pterygota</taxon>
        <taxon>Neoptera</taxon>
        <taxon>Endopterygota</taxon>
        <taxon>Hymenoptera</taxon>
        <taxon>Apocrita</taxon>
        <taxon>Proctotrupomorpha</taxon>
        <taxon>Chalcidoidea</taxon>
        <taxon>Aphelinidae</taxon>
        <taxon>Aphelininae</taxon>
        <taxon>Eretmocerus</taxon>
    </lineage>
</organism>
<keyword evidence="2" id="KW-1185">Reference proteome</keyword>
<dbReference type="EMBL" id="CM056742">
    <property type="protein sequence ID" value="KAJ8677883.1"/>
    <property type="molecule type" value="Genomic_DNA"/>
</dbReference>
<accession>A0ACC2P462</accession>
<proteinExistence type="predicted"/>
<gene>
    <name evidence="1" type="ORF">QAD02_013670</name>
</gene>
<sequence>MGTKCPIKVETIVNEDQISEYIYFGIGENLKTIINASLHLDKKVELIFNVDGLSVFKSSNIQFWPILGKVYTEQDIDKPFVVGIWSEKSKPLMNIPLWDEFIEDLNSLCHTGLVIDRTRYDIKLKCFVCDNPARSLLKCTRGHGGYSACVRCYDEGIRAGQRVVYPNVEAKLRTDESFRIQDDEEHHNSISPFLRINDMNMVTHFILDYMHLLCNGVMYELLSENWIWGRREIRILRSQFRELNRRIDCIKNIYIPAEFQRKSRSCLSVRKWKATELRFFLLYSGVLLMKDLLEKTFMSTFAYSMWLQGFY</sequence>
<evidence type="ECO:0000313" key="2">
    <source>
        <dbReference type="Proteomes" id="UP001239111"/>
    </source>
</evidence>
<protein>
    <submittedName>
        <fullName evidence="1">Uncharacterized protein</fullName>
    </submittedName>
</protein>